<dbReference type="GO" id="GO:0005886">
    <property type="term" value="C:plasma membrane"/>
    <property type="evidence" value="ECO:0007669"/>
    <property type="project" value="UniProtKB-SubCell"/>
</dbReference>
<comment type="caution">
    <text evidence="10">The sequence shown here is derived from an EMBL/GenBank/DDBJ whole genome shotgun (WGS) entry which is preliminary data.</text>
</comment>
<evidence type="ECO:0000313" key="11">
    <source>
        <dbReference type="Proteomes" id="UP000564629"/>
    </source>
</evidence>
<evidence type="ECO:0000256" key="6">
    <source>
        <dbReference type="ARBA" id="ARBA00023136"/>
    </source>
</evidence>
<dbReference type="RefSeq" id="WP_338075802.1">
    <property type="nucleotide sequence ID" value="NZ_JACHDN010000001.1"/>
</dbReference>
<dbReference type="InterPro" id="IPR032816">
    <property type="entry name" value="VTT_dom"/>
</dbReference>
<keyword evidence="5 7" id="KW-1133">Transmembrane helix</keyword>
<dbReference type="EMBL" id="JACHDN010000001">
    <property type="protein sequence ID" value="MBB5473755.1"/>
    <property type="molecule type" value="Genomic_DNA"/>
</dbReference>
<feature type="region of interest" description="Disordered" evidence="8">
    <location>
        <begin position="221"/>
        <end position="275"/>
    </location>
</feature>
<evidence type="ECO:0000256" key="8">
    <source>
        <dbReference type="SAM" id="MobiDB-lite"/>
    </source>
</evidence>
<evidence type="ECO:0000256" key="7">
    <source>
        <dbReference type="RuleBase" id="RU367016"/>
    </source>
</evidence>
<dbReference type="Proteomes" id="UP000564629">
    <property type="component" value="Unassembled WGS sequence"/>
</dbReference>
<comment type="subcellular location">
    <subcellularLocation>
        <location evidence="1 7">Cell membrane</location>
        <topology evidence="1 7">Multi-pass membrane protein</topology>
    </subcellularLocation>
</comment>
<gene>
    <name evidence="10" type="ORF">HNR08_002491</name>
</gene>
<evidence type="ECO:0000256" key="3">
    <source>
        <dbReference type="ARBA" id="ARBA00022475"/>
    </source>
</evidence>
<feature type="compositionally biased region" description="Low complexity" evidence="8">
    <location>
        <begin position="258"/>
        <end position="275"/>
    </location>
</feature>
<evidence type="ECO:0000256" key="2">
    <source>
        <dbReference type="ARBA" id="ARBA00010792"/>
    </source>
</evidence>
<keyword evidence="6 7" id="KW-0472">Membrane</keyword>
<proteinExistence type="inferred from homology"/>
<feature type="domain" description="VTT" evidence="9">
    <location>
        <begin position="39"/>
        <end position="158"/>
    </location>
</feature>
<evidence type="ECO:0000256" key="5">
    <source>
        <dbReference type="ARBA" id="ARBA00022989"/>
    </source>
</evidence>
<evidence type="ECO:0000313" key="10">
    <source>
        <dbReference type="EMBL" id="MBB5473755.1"/>
    </source>
</evidence>
<feature type="transmembrane region" description="Helical" evidence="7">
    <location>
        <begin position="175"/>
        <end position="196"/>
    </location>
</feature>
<name>A0A7W8SET0_9CELL</name>
<comment type="similarity">
    <text evidence="2 7">Belongs to the DedA family.</text>
</comment>
<reference evidence="10 11" key="1">
    <citation type="submission" date="2020-08" db="EMBL/GenBank/DDBJ databases">
        <title>Sequencing the genomes of 1000 actinobacteria strains.</title>
        <authorList>
            <person name="Klenk H.-P."/>
        </authorList>
    </citation>
    <scope>NUCLEOTIDE SEQUENCE [LARGE SCALE GENOMIC DNA]</scope>
    <source>
        <strain evidence="10 11">DSM 9581</strain>
    </source>
</reference>
<dbReference type="Pfam" id="PF09335">
    <property type="entry name" value="VTT_dom"/>
    <property type="match status" value="1"/>
</dbReference>
<sequence>MLQDWISAIEGWIPALAESLWVYPALMLFATIDGFFPPVPSESVVIALASLSVAHGEPNLALIMVAGALGAFTGDQIAYTIGSRVDVHRLRIFRTERGRKALAWAEHALAHRGSSFILAARYIPVGRVAVNMTAGALGYPRKRFVGLTALAAVTWAAYGTAVGVGAGVWLEEHPLVAVVAGVVVGTLVGLLIDWVLRRWVGVGRVPAAPADVDPAATPLVEGAERPAAPGPRAADHPSPAPRVATPAGAGSTRPVRRGGPAPAPGSAAAAPDAAD</sequence>
<dbReference type="InterPro" id="IPR032818">
    <property type="entry name" value="DedA-like"/>
</dbReference>
<dbReference type="AlphaFoldDB" id="A0A7W8SET0"/>
<accession>A0A7W8SET0</accession>
<evidence type="ECO:0000256" key="1">
    <source>
        <dbReference type="ARBA" id="ARBA00004651"/>
    </source>
</evidence>
<feature type="transmembrane region" description="Helical" evidence="7">
    <location>
        <begin position="60"/>
        <end position="81"/>
    </location>
</feature>
<protein>
    <submittedName>
        <fullName evidence="10">Membrane protein DedA with SNARE-associated domain</fullName>
    </submittedName>
</protein>
<feature type="transmembrane region" description="Helical" evidence="7">
    <location>
        <begin position="20"/>
        <end position="40"/>
    </location>
</feature>
<dbReference type="PANTHER" id="PTHR30353:SF15">
    <property type="entry name" value="INNER MEMBRANE PROTEIN YABI"/>
    <property type="match status" value="1"/>
</dbReference>
<organism evidence="10 11">
    <name type="scientific">Cellulomonas hominis</name>
    <dbReference type="NCBI Taxonomy" id="156981"/>
    <lineage>
        <taxon>Bacteria</taxon>
        <taxon>Bacillati</taxon>
        <taxon>Actinomycetota</taxon>
        <taxon>Actinomycetes</taxon>
        <taxon>Micrococcales</taxon>
        <taxon>Cellulomonadaceae</taxon>
        <taxon>Cellulomonas</taxon>
    </lineage>
</organism>
<keyword evidence="4 7" id="KW-0812">Transmembrane</keyword>
<keyword evidence="3 7" id="KW-1003">Cell membrane</keyword>
<evidence type="ECO:0000256" key="4">
    <source>
        <dbReference type="ARBA" id="ARBA00022692"/>
    </source>
</evidence>
<evidence type="ECO:0000259" key="9">
    <source>
        <dbReference type="Pfam" id="PF09335"/>
    </source>
</evidence>
<dbReference type="PANTHER" id="PTHR30353">
    <property type="entry name" value="INNER MEMBRANE PROTEIN DEDA-RELATED"/>
    <property type="match status" value="1"/>
</dbReference>
<feature type="transmembrane region" description="Helical" evidence="7">
    <location>
        <begin position="144"/>
        <end position="169"/>
    </location>
</feature>